<name>A0A0F9JNY2_9ZZZZ</name>
<sequence length="278" mass="33277">NKWGALERKFGFFHVADIEKVRKIAFKEWSWQFESKMAINDIIYAVTTHQLDPYKKVDAERWLLGELMDIRELSRLNLMHDLREKNNSFTMLKVLVENSMVNSVLFIDDFEKIISIIKPQDEGSEEFFDPSWLYGNSSSPEKRSAEKTLDKILQLRKIKGLRIIITLKSQEFYEEIKRKIKEKNNSLSFLLMEPVYLSNFLENDIFLFYKKLLEDFFRDINYTEYFENFKHSYFPLNESNLKFIFKQAKGNPREILKLLIKTFSKIILSNERFGKLIE</sequence>
<proteinExistence type="predicted"/>
<dbReference type="EMBL" id="LAZR01017380">
    <property type="protein sequence ID" value="KKM00663.1"/>
    <property type="molecule type" value="Genomic_DNA"/>
</dbReference>
<organism evidence="1">
    <name type="scientific">marine sediment metagenome</name>
    <dbReference type="NCBI Taxonomy" id="412755"/>
    <lineage>
        <taxon>unclassified sequences</taxon>
        <taxon>metagenomes</taxon>
        <taxon>ecological metagenomes</taxon>
    </lineage>
</organism>
<accession>A0A0F9JNY2</accession>
<protein>
    <submittedName>
        <fullName evidence="1">Uncharacterized protein</fullName>
    </submittedName>
</protein>
<reference evidence="1" key="1">
    <citation type="journal article" date="2015" name="Nature">
        <title>Complex archaea that bridge the gap between prokaryotes and eukaryotes.</title>
        <authorList>
            <person name="Spang A."/>
            <person name="Saw J.H."/>
            <person name="Jorgensen S.L."/>
            <person name="Zaremba-Niedzwiedzka K."/>
            <person name="Martijn J."/>
            <person name="Lind A.E."/>
            <person name="van Eijk R."/>
            <person name="Schleper C."/>
            <person name="Guy L."/>
            <person name="Ettema T.J."/>
        </authorList>
    </citation>
    <scope>NUCLEOTIDE SEQUENCE</scope>
</reference>
<feature type="non-terminal residue" evidence="1">
    <location>
        <position position="1"/>
    </location>
</feature>
<dbReference type="AlphaFoldDB" id="A0A0F9JNY2"/>
<gene>
    <name evidence="1" type="ORF">LCGC14_1802150</name>
</gene>
<evidence type="ECO:0000313" key="1">
    <source>
        <dbReference type="EMBL" id="KKM00663.1"/>
    </source>
</evidence>
<comment type="caution">
    <text evidence="1">The sequence shown here is derived from an EMBL/GenBank/DDBJ whole genome shotgun (WGS) entry which is preliminary data.</text>
</comment>